<gene>
    <name evidence="4" type="primary">sodC</name>
    <name evidence="4" type="ORF">GPUN_1946</name>
</gene>
<feature type="signal peptide" evidence="2">
    <location>
        <begin position="1"/>
        <end position="17"/>
    </location>
</feature>
<dbReference type="RefSeq" id="WP_006005806.1">
    <property type="nucleotide sequence ID" value="NZ_BAET01000020.1"/>
</dbReference>
<dbReference type="Pfam" id="PF00080">
    <property type="entry name" value="Sod_Cu"/>
    <property type="match status" value="1"/>
</dbReference>
<dbReference type="GO" id="GO:0004784">
    <property type="term" value="F:superoxide dismutase activity"/>
    <property type="evidence" value="ECO:0007669"/>
    <property type="project" value="UniProtKB-EC"/>
</dbReference>
<name>H5TCN4_9ALTE</name>
<dbReference type="PANTHER" id="PTHR10003">
    <property type="entry name" value="SUPEROXIDE DISMUTASE CU-ZN -RELATED"/>
    <property type="match status" value="1"/>
</dbReference>
<protein>
    <submittedName>
        <fullName evidence="4">Cu/Zn superoxide dismutase</fullName>
        <ecNumber evidence="4">1.15.1.1</ecNumber>
    </submittedName>
</protein>
<dbReference type="InterPro" id="IPR024134">
    <property type="entry name" value="SOD_Cu/Zn_/chaperone"/>
</dbReference>
<organism evidence="4 5">
    <name type="scientific">Glaciecola punicea ACAM 611</name>
    <dbReference type="NCBI Taxonomy" id="1121923"/>
    <lineage>
        <taxon>Bacteria</taxon>
        <taxon>Pseudomonadati</taxon>
        <taxon>Pseudomonadota</taxon>
        <taxon>Gammaproteobacteria</taxon>
        <taxon>Alteromonadales</taxon>
        <taxon>Alteromonadaceae</taxon>
        <taxon>Glaciecola</taxon>
    </lineage>
</organism>
<proteinExistence type="inferred from homology"/>
<dbReference type="eggNOG" id="COG2032">
    <property type="taxonomic scope" value="Bacteria"/>
</dbReference>
<dbReference type="Proteomes" id="UP000053586">
    <property type="component" value="Unassembled WGS sequence"/>
</dbReference>
<dbReference type="EMBL" id="BAET01000020">
    <property type="protein sequence ID" value="GAB56061.1"/>
    <property type="molecule type" value="Genomic_DNA"/>
</dbReference>
<dbReference type="Gene3D" id="2.60.40.200">
    <property type="entry name" value="Superoxide dismutase, copper/zinc binding domain"/>
    <property type="match status" value="1"/>
</dbReference>
<dbReference type="SUPFAM" id="SSF49329">
    <property type="entry name" value="Cu,Zn superoxide dismutase-like"/>
    <property type="match status" value="1"/>
</dbReference>
<dbReference type="GO" id="GO:0005507">
    <property type="term" value="F:copper ion binding"/>
    <property type="evidence" value="ECO:0007669"/>
    <property type="project" value="InterPro"/>
</dbReference>
<dbReference type="PROSITE" id="PS51257">
    <property type="entry name" value="PROKAR_LIPOPROTEIN"/>
    <property type="match status" value="1"/>
</dbReference>
<dbReference type="EC" id="1.15.1.1" evidence="4"/>
<evidence type="ECO:0000313" key="4">
    <source>
        <dbReference type="EMBL" id="GAB56061.1"/>
    </source>
</evidence>
<evidence type="ECO:0000259" key="3">
    <source>
        <dbReference type="Pfam" id="PF00080"/>
    </source>
</evidence>
<evidence type="ECO:0000256" key="1">
    <source>
        <dbReference type="ARBA" id="ARBA00010457"/>
    </source>
</evidence>
<accession>H5TCN4</accession>
<sequence>MINLKAAVLLTSVCVLAACSPSTPPEMADLENSILTATGSTLGTVTLKDLGEGGTQVTVSISGLDGAGTHAMHFHEFGLCDAPDFTSAGGHKNPMDMAHGKLAADGPHAGDMMNIEVGDDGTGSLTVINELVSINGEHGLPALLDEDGTALIIHEKADDYITQPTGAAGSRIGCALIE</sequence>
<evidence type="ECO:0000256" key="2">
    <source>
        <dbReference type="SAM" id="SignalP"/>
    </source>
</evidence>
<reference evidence="4 5" key="2">
    <citation type="journal article" date="2017" name="Antonie Van Leeuwenhoek">
        <title>Rhizobium rhizosphaerae sp. nov., a novel species isolated from rice rhizosphere.</title>
        <authorList>
            <person name="Zhao J.J."/>
            <person name="Zhang J."/>
            <person name="Zhang R.J."/>
            <person name="Zhang C.W."/>
            <person name="Yin H.Q."/>
            <person name="Zhang X.X."/>
        </authorList>
    </citation>
    <scope>NUCLEOTIDE SEQUENCE [LARGE SCALE GENOMIC DNA]</scope>
    <source>
        <strain evidence="4 5">ACAM 611</strain>
    </source>
</reference>
<dbReference type="InterPro" id="IPR001424">
    <property type="entry name" value="SOD_Cu_Zn_dom"/>
</dbReference>
<dbReference type="AlphaFoldDB" id="H5TCN4"/>
<feature type="chain" id="PRO_5003597920" evidence="2">
    <location>
        <begin position="18"/>
        <end position="178"/>
    </location>
</feature>
<keyword evidence="4" id="KW-0560">Oxidoreductase</keyword>
<reference evidence="4 5" key="1">
    <citation type="journal article" date="2012" name="J. Bacteriol.">
        <title>Genome sequence of proteorhodopsin-containing sea ice bacterium Glaciecola punicea ACAM 611T.</title>
        <authorList>
            <person name="Qin Q.-L."/>
            <person name="Xie B.-B."/>
            <person name="Shu Y.-L."/>
            <person name="Rong J.-C."/>
            <person name="Zhao D.-L."/>
            <person name="Zhang X.-Y."/>
            <person name="Chen X.-L."/>
            <person name="Zhou B.-C."/>
            <person name="Zhanga Y.-Z."/>
        </authorList>
    </citation>
    <scope>NUCLEOTIDE SEQUENCE [LARGE SCALE GENOMIC DNA]</scope>
    <source>
        <strain evidence="4 5">ACAM 611</strain>
    </source>
</reference>
<dbReference type="InterPro" id="IPR036423">
    <property type="entry name" value="SOD-like_Cu/Zn_dom_sf"/>
</dbReference>
<keyword evidence="5" id="KW-1185">Reference proteome</keyword>
<evidence type="ECO:0000313" key="5">
    <source>
        <dbReference type="Proteomes" id="UP000053586"/>
    </source>
</evidence>
<dbReference type="STRING" id="56804.BAE46_07135"/>
<comment type="similarity">
    <text evidence="1">Belongs to the Cu-Zn superoxide dismutase family.</text>
</comment>
<keyword evidence="2" id="KW-0732">Signal</keyword>
<comment type="caution">
    <text evidence="4">The sequence shown here is derived from an EMBL/GenBank/DDBJ whole genome shotgun (WGS) entry which is preliminary data.</text>
</comment>
<dbReference type="CDD" id="cd00305">
    <property type="entry name" value="Cu-Zn_Superoxide_Dismutase"/>
    <property type="match status" value="1"/>
</dbReference>
<feature type="domain" description="Superoxide dismutase copper/zinc binding" evidence="3">
    <location>
        <begin position="43"/>
        <end position="177"/>
    </location>
</feature>